<gene>
    <name evidence="6" type="ORF">I41_20510</name>
</gene>
<accession>A0A517TWW2</accession>
<dbReference type="InterPro" id="IPR000962">
    <property type="entry name" value="Znf_DskA_TraR"/>
</dbReference>
<reference evidence="6 7" key="1">
    <citation type="submission" date="2019-02" db="EMBL/GenBank/DDBJ databases">
        <title>Deep-cultivation of Planctomycetes and their phenomic and genomic characterization uncovers novel biology.</title>
        <authorList>
            <person name="Wiegand S."/>
            <person name="Jogler M."/>
            <person name="Boedeker C."/>
            <person name="Pinto D."/>
            <person name="Vollmers J."/>
            <person name="Rivas-Marin E."/>
            <person name="Kohn T."/>
            <person name="Peeters S.H."/>
            <person name="Heuer A."/>
            <person name="Rast P."/>
            <person name="Oberbeckmann S."/>
            <person name="Bunk B."/>
            <person name="Jeske O."/>
            <person name="Meyerdierks A."/>
            <person name="Storesund J.E."/>
            <person name="Kallscheuer N."/>
            <person name="Luecker S."/>
            <person name="Lage O.M."/>
            <person name="Pohl T."/>
            <person name="Merkel B.J."/>
            <person name="Hornburger P."/>
            <person name="Mueller R.-W."/>
            <person name="Bruemmer F."/>
            <person name="Labrenz M."/>
            <person name="Spormann A.M."/>
            <person name="Op den Camp H."/>
            <person name="Overmann J."/>
            <person name="Amann R."/>
            <person name="Jetten M.S.M."/>
            <person name="Mascher T."/>
            <person name="Medema M.H."/>
            <person name="Devos D.P."/>
            <person name="Kaster A.-K."/>
            <person name="Ovreas L."/>
            <person name="Rohde M."/>
            <person name="Galperin M.Y."/>
            <person name="Jogler C."/>
        </authorList>
    </citation>
    <scope>NUCLEOTIDE SEQUENCE [LARGE SCALE GENOMIC DNA]</scope>
    <source>
        <strain evidence="6 7">I41</strain>
    </source>
</reference>
<keyword evidence="2" id="KW-0863">Zinc-finger</keyword>
<dbReference type="RefSeq" id="WP_145432389.1">
    <property type="nucleotide sequence ID" value="NZ_CP036339.1"/>
</dbReference>
<dbReference type="PROSITE" id="PS01102">
    <property type="entry name" value="ZF_DKSA_1"/>
    <property type="match status" value="1"/>
</dbReference>
<protein>
    <submittedName>
        <fullName evidence="6">Prokaryotic dksA/traR C4-type zinc finger</fullName>
    </submittedName>
</protein>
<evidence type="ECO:0000259" key="5">
    <source>
        <dbReference type="Pfam" id="PF01258"/>
    </source>
</evidence>
<dbReference type="Proteomes" id="UP000317909">
    <property type="component" value="Chromosome"/>
</dbReference>
<name>A0A517TWW2_9BACT</name>
<dbReference type="InterPro" id="IPR020458">
    <property type="entry name" value="Znf_DskA_TraR_CS"/>
</dbReference>
<dbReference type="Pfam" id="PF01258">
    <property type="entry name" value="zf-dskA_traR"/>
    <property type="match status" value="1"/>
</dbReference>
<proteinExistence type="predicted"/>
<keyword evidence="3" id="KW-0862">Zinc</keyword>
<dbReference type="AlphaFoldDB" id="A0A517TWW2"/>
<feature type="zinc finger region" description="dksA C4-type" evidence="4">
    <location>
        <begin position="84"/>
        <end position="108"/>
    </location>
</feature>
<dbReference type="KEGG" id="llh:I41_20510"/>
<organism evidence="6 7">
    <name type="scientific">Lacipirellula limnantheis</name>
    <dbReference type="NCBI Taxonomy" id="2528024"/>
    <lineage>
        <taxon>Bacteria</taxon>
        <taxon>Pseudomonadati</taxon>
        <taxon>Planctomycetota</taxon>
        <taxon>Planctomycetia</taxon>
        <taxon>Pirellulales</taxon>
        <taxon>Lacipirellulaceae</taxon>
        <taxon>Lacipirellula</taxon>
    </lineage>
</organism>
<dbReference type="SUPFAM" id="SSF57716">
    <property type="entry name" value="Glucocorticoid receptor-like (DNA-binding domain)"/>
    <property type="match status" value="1"/>
</dbReference>
<dbReference type="Gene3D" id="1.20.120.910">
    <property type="entry name" value="DksA, coiled-coil domain"/>
    <property type="match status" value="1"/>
</dbReference>
<dbReference type="PROSITE" id="PS51128">
    <property type="entry name" value="ZF_DKSA_2"/>
    <property type="match status" value="1"/>
</dbReference>
<keyword evidence="7" id="KW-1185">Reference proteome</keyword>
<evidence type="ECO:0000256" key="1">
    <source>
        <dbReference type="ARBA" id="ARBA00022723"/>
    </source>
</evidence>
<dbReference type="GO" id="GO:0008270">
    <property type="term" value="F:zinc ion binding"/>
    <property type="evidence" value="ECO:0007669"/>
    <property type="project" value="UniProtKB-KW"/>
</dbReference>
<evidence type="ECO:0000313" key="6">
    <source>
        <dbReference type="EMBL" id="QDT72866.1"/>
    </source>
</evidence>
<evidence type="ECO:0000313" key="7">
    <source>
        <dbReference type="Proteomes" id="UP000317909"/>
    </source>
</evidence>
<keyword evidence="1" id="KW-0479">Metal-binding</keyword>
<feature type="domain" description="Zinc finger DksA/TraR C4-type" evidence="5">
    <location>
        <begin position="83"/>
        <end position="113"/>
    </location>
</feature>
<evidence type="ECO:0000256" key="4">
    <source>
        <dbReference type="PROSITE-ProRule" id="PRU00510"/>
    </source>
</evidence>
<evidence type="ECO:0000256" key="3">
    <source>
        <dbReference type="ARBA" id="ARBA00022833"/>
    </source>
</evidence>
<evidence type="ECO:0000256" key="2">
    <source>
        <dbReference type="ARBA" id="ARBA00022771"/>
    </source>
</evidence>
<dbReference type="OrthoDB" id="291754at2"/>
<dbReference type="EMBL" id="CP036339">
    <property type="protein sequence ID" value="QDT72866.1"/>
    <property type="molecule type" value="Genomic_DNA"/>
</dbReference>
<sequence length="156" mass="17520">MLSVQLECRDCGWWTLCGEAEVVRRLRPLGHFRRATDPPEEIVREVLATHGQGLTCDRCKRPALTVKLDPDQTDGDDWEQVVICEICREPISPERLEFNPGARRCVGCQDAADRGRSFVEPDYCPKCGALLEIRVSRGAGPTRYKLFCTGSPACRL</sequence>